<evidence type="ECO:0000313" key="2">
    <source>
        <dbReference type="EMBL" id="GIN56976.1"/>
    </source>
</evidence>
<dbReference type="Gene3D" id="3.10.20.300">
    <property type="entry name" value="mk0293 like domain"/>
    <property type="match status" value="1"/>
</dbReference>
<evidence type="ECO:0000256" key="1">
    <source>
        <dbReference type="ARBA" id="ARBA00022596"/>
    </source>
</evidence>
<dbReference type="Pfam" id="PF01969">
    <property type="entry name" value="Ni_insertion"/>
    <property type="match status" value="1"/>
</dbReference>
<name>A0ABQ4KG82_9BACI</name>
<evidence type="ECO:0000313" key="3">
    <source>
        <dbReference type="Proteomes" id="UP000679950"/>
    </source>
</evidence>
<dbReference type="InterPro" id="IPR002822">
    <property type="entry name" value="Ni_insertion"/>
</dbReference>
<comment type="caution">
    <text evidence="2">The sequence shown here is derived from an EMBL/GenBank/DDBJ whole genome shotgun (WGS) entry which is preliminary data.</text>
</comment>
<gene>
    <name evidence="2" type="ORF">J8TS2_12950</name>
</gene>
<sequence length="147" mass="16413">MNQHEAISILECQMDDMTGEALGFTMERLLNAGALDVYHTPIYMKKSRPGVLLTTLAPQALESALTNILLEETTTLGVRSSSSARTILERKLVTVDTPYGPIRIKQAIKDGNIIRALPEYEDVKRVALEHKLPFQKVYKEALTIKSD</sequence>
<dbReference type="PANTHER" id="PTHR36566">
    <property type="entry name" value="NICKEL INSERTION PROTEIN-RELATED"/>
    <property type="match status" value="1"/>
</dbReference>
<dbReference type="Proteomes" id="UP000679950">
    <property type="component" value="Unassembled WGS sequence"/>
</dbReference>
<dbReference type="PANTHER" id="PTHR36566:SF1">
    <property type="entry name" value="PYRIDINIUM-3,5-BISTHIOCARBOXYLIC ACID MONONUCLEOTIDE NICKEL INSERTION PROTEIN"/>
    <property type="match status" value="1"/>
</dbReference>
<protein>
    <recommendedName>
        <fullName evidence="4">DUF111 family protein</fullName>
    </recommendedName>
</protein>
<reference evidence="2 3" key="1">
    <citation type="submission" date="2021-03" db="EMBL/GenBank/DDBJ databases">
        <title>Antimicrobial resistance genes in bacteria isolated from Japanese honey, and their potential for conferring macrolide and lincosamide resistance in the American foulbrood pathogen Paenibacillus larvae.</title>
        <authorList>
            <person name="Okamoto M."/>
            <person name="Kumagai M."/>
            <person name="Kanamori H."/>
            <person name="Takamatsu D."/>
        </authorList>
    </citation>
    <scope>NUCLEOTIDE SEQUENCE [LARGE SCALE GENOMIC DNA]</scope>
    <source>
        <strain evidence="2 3">J8TS2</strain>
    </source>
</reference>
<accession>A0ABQ4KG82</accession>
<dbReference type="EMBL" id="BORB01000008">
    <property type="protein sequence ID" value="GIN56976.1"/>
    <property type="molecule type" value="Genomic_DNA"/>
</dbReference>
<dbReference type="RefSeq" id="WP_212965860.1">
    <property type="nucleotide sequence ID" value="NZ_BORB01000008.1"/>
</dbReference>
<dbReference type="Gene3D" id="3.30.70.1380">
    <property type="entry name" value="Transcriptional regulatory protein pf0864 domain like"/>
    <property type="match status" value="1"/>
</dbReference>
<organism evidence="2 3">
    <name type="scientific">Lederbergia ruris</name>
    <dbReference type="NCBI Taxonomy" id="217495"/>
    <lineage>
        <taxon>Bacteria</taxon>
        <taxon>Bacillati</taxon>
        <taxon>Bacillota</taxon>
        <taxon>Bacilli</taxon>
        <taxon>Bacillales</taxon>
        <taxon>Bacillaceae</taxon>
        <taxon>Lederbergia</taxon>
    </lineage>
</organism>
<evidence type="ECO:0008006" key="4">
    <source>
        <dbReference type="Google" id="ProtNLM"/>
    </source>
</evidence>
<keyword evidence="3" id="KW-1185">Reference proteome</keyword>
<keyword evidence="1" id="KW-0533">Nickel</keyword>
<proteinExistence type="predicted"/>